<evidence type="ECO:0000256" key="1">
    <source>
        <dbReference type="SAM" id="MobiDB-lite"/>
    </source>
</evidence>
<name>A0A8H4XQH1_9HYPO</name>
<reference evidence="2" key="2">
    <citation type="submission" date="2020-05" db="EMBL/GenBank/DDBJ databases">
        <authorList>
            <person name="Kim H.-S."/>
            <person name="Proctor R.H."/>
            <person name="Brown D.W."/>
        </authorList>
    </citation>
    <scope>NUCLEOTIDE SEQUENCE</scope>
    <source>
        <strain evidence="2">NRRL 22465</strain>
    </source>
</reference>
<accession>A0A8H4XQH1</accession>
<dbReference type="EMBL" id="JABEYC010000048">
    <property type="protein sequence ID" value="KAF4983794.1"/>
    <property type="molecule type" value="Genomic_DNA"/>
</dbReference>
<dbReference type="OrthoDB" id="2149705at2759"/>
<sequence length="156" mass="17208">MPNRVSKKTRPAKSMAKVMSKPGVTQPASSSTDRVLSDVLLSIKPGHFANIVGRQKNHEYRKYRLKDCIGRLWLYETGGGSGRSSIPHIAVIPPSVRHTPGSVPVEPLGIGNAEFNAGLIQSKYGYPILELYELDRPVTLLEMKGRWKMGGAHMGW</sequence>
<comment type="caution">
    <text evidence="2">The sequence shown here is derived from an EMBL/GenBank/DDBJ whole genome shotgun (WGS) entry which is preliminary data.</text>
</comment>
<gene>
    <name evidence="2" type="ORF">FZEAL_878</name>
</gene>
<organism evidence="2 3">
    <name type="scientific">Fusarium zealandicum</name>
    <dbReference type="NCBI Taxonomy" id="1053134"/>
    <lineage>
        <taxon>Eukaryota</taxon>
        <taxon>Fungi</taxon>
        <taxon>Dikarya</taxon>
        <taxon>Ascomycota</taxon>
        <taxon>Pezizomycotina</taxon>
        <taxon>Sordariomycetes</taxon>
        <taxon>Hypocreomycetidae</taxon>
        <taxon>Hypocreales</taxon>
        <taxon>Nectriaceae</taxon>
        <taxon>Fusarium</taxon>
        <taxon>Fusarium staphyleae species complex</taxon>
    </lineage>
</organism>
<proteinExistence type="predicted"/>
<feature type="compositionally biased region" description="Basic residues" evidence="1">
    <location>
        <begin position="1"/>
        <end position="11"/>
    </location>
</feature>
<dbReference type="AlphaFoldDB" id="A0A8H4XQH1"/>
<evidence type="ECO:0000313" key="2">
    <source>
        <dbReference type="EMBL" id="KAF4983794.1"/>
    </source>
</evidence>
<dbReference type="SUPFAM" id="SSF88697">
    <property type="entry name" value="PUA domain-like"/>
    <property type="match status" value="1"/>
</dbReference>
<dbReference type="Proteomes" id="UP000635477">
    <property type="component" value="Unassembled WGS sequence"/>
</dbReference>
<dbReference type="InterPro" id="IPR015947">
    <property type="entry name" value="PUA-like_sf"/>
</dbReference>
<keyword evidence="3" id="KW-1185">Reference proteome</keyword>
<reference evidence="2" key="1">
    <citation type="journal article" date="2020" name="BMC Genomics">
        <title>Correction to: Identification and distribution of gene clusters required for synthesis of sphingolipid metabolism inhibitors in diverse species of the filamentous fungus Fusarium.</title>
        <authorList>
            <person name="Kim H.S."/>
            <person name="Lohmar J.M."/>
            <person name="Busman M."/>
            <person name="Brown D.W."/>
            <person name="Naumann T.A."/>
            <person name="Divon H.H."/>
            <person name="Lysoe E."/>
            <person name="Uhlig S."/>
            <person name="Proctor R.H."/>
        </authorList>
    </citation>
    <scope>NUCLEOTIDE SEQUENCE</scope>
    <source>
        <strain evidence="2">NRRL 22465</strain>
    </source>
</reference>
<protein>
    <submittedName>
        <fullName evidence="2">Uncharacterized protein</fullName>
    </submittedName>
</protein>
<feature type="region of interest" description="Disordered" evidence="1">
    <location>
        <begin position="1"/>
        <end position="31"/>
    </location>
</feature>
<evidence type="ECO:0000313" key="3">
    <source>
        <dbReference type="Proteomes" id="UP000635477"/>
    </source>
</evidence>